<sequence>MGCTGRSAGGHSSGNLVCVLTIEWIGCALVQQPLDRRICVCWAGGVNCDRLSFFGAGDVAVSVGRMCFIHLHEHFGDLVTRSEALADRQKEQAI</sequence>
<protein>
    <submittedName>
        <fullName evidence="1">Uncharacterized protein</fullName>
    </submittedName>
</protein>
<organism evidence="1 2">
    <name type="scientific">Devosia psychrophila</name>
    <dbReference type="NCBI Taxonomy" id="728005"/>
    <lineage>
        <taxon>Bacteria</taxon>
        <taxon>Pseudomonadati</taxon>
        <taxon>Pseudomonadota</taxon>
        <taxon>Alphaproteobacteria</taxon>
        <taxon>Hyphomicrobiales</taxon>
        <taxon>Devosiaceae</taxon>
        <taxon>Devosia</taxon>
    </lineage>
</organism>
<dbReference type="Proteomes" id="UP000033519">
    <property type="component" value="Unassembled WGS sequence"/>
</dbReference>
<dbReference type="EMBL" id="LAPV01000143">
    <property type="protein sequence ID" value="KKC32087.1"/>
    <property type="molecule type" value="Genomic_DNA"/>
</dbReference>
<evidence type="ECO:0000313" key="2">
    <source>
        <dbReference type="Proteomes" id="UP000033519"/>
    </source>
</evidence>
<gene>
    <name evidence="1" type="ORF">WH91_15970</name>
</gene>
<proteinExistence type="predicted"/>
<keyword evidence="2" id="KW-1185">Reference proteome</keyword>
<comment type="caution">
    <text evidence="1">The sequence shown here is derived from an EMBL/GenBank/DDBJ whole genome shotgun (WGS) entry which is preliminary data.</text>
</comment>
<accession>A0ABR5DVP1</accession>
<evidence type="ECO:0000313" key="1">
    <source>
        <dbReference type="EMBL" id="KKC32087.1"/>
    </source>
</evidence>
<reference evidence="1 2" key="1">
    <citation type="submission" date="2015-03" db="EMBL/GenBank/DDBJ databases">
        <authorList>
            <person name="Lepp D."/>
            <person name="Hassan Y.I."/>
            <person name="Li X.-Z."/>
            <person name="Zhou T."/>
        </authorList>
    </citation>
    <scope>NUCLEOTIDE SEQUENCE [LARGE SCALE GENOMIC DNA]</scope>
    <source>
        <strain evidence="1 2">Cr7-05</strain>
    </source>
</reference>
<name>A0ABR5DVP1_9HYPH</name>